<dbReference type="Proteomes" id="UP000410492">
    <property type="component" value="Unassembled WGS sequence"/>
</dbReference>
<feature type="region of interest" description="Disordered" evidence="1">
    <location>
        <begin position="40"/>
        <end position="66"/>
    </location>
</feature>
<dbReference type="PANTHER" id="PTHR23099:SF0">
    <property type="entry name" value="GERM CELL NUCLEAR ACIDIC PROTEIN"/>
    <property type="match status" value="1"/>
</dbReference>
<evidence type="ECO:0000313" key="4">
    <source>
        <dbReference type="Proteomes" id="UP000410492"/>
    </source>
</evidence>
<dbReference type="Pfam" id="PF10263">
    <property type="entry name" value="SprT-like"/>
    <property type="match status" value="1"/>
</dbReference>
<dbReference type="OrthoDB" id="20772at2759"/>
<feature type="compositionally biased region" description="Polar residues" evidence="1">
    <location>
        <begin position="744"/>
        <end position="753"/>
    </location>
</feature>
<dbReference type="GO" id="GO:0006974">
    <property type="term" value="P:DNA damage response"/>
    <property type="evidence" value="ECO:0007669"/>
    <property type="project" value="UniProtKB-ARBA"/>
</dbReference>
<feature type="compositionally biased region" description="Basic and acidic residues" evidence="1">
    <location>
        <begin position="690"/>
        <end position="707"/>
    </location>
</feature>
<keyword evidence="4" id="KW-1185">Reference proteome</keyword>
<dbReference type="GO" id="GO:0005634">
    <property type="term" value="C:nucleus"/>
    <property type="evidence" value="ECO:0007669"/>
    <property type="project" value="UniProtKB-ARBA"/>
</dbReference>
<name>A0A653DTS8_CALMS</name>
<feature type="domain" description="SprT-like" evidence="2">
    <location>
        <begin position="851"/>
        <end position="1011"/>
    </location>
</feature>
<feature type="compositionally biased region" description="Basic and acidic residues" evidence="1">
    <location>
        <begin position="660"/>
        <end position="678"/>
    </location>
</feature>
<feature type="compositionally biased region" description="Polar residues" evidence="1">
    <location>
        <begin position="216"/>
        <end position="225"/>
    </location>
</feature>
<feature type="region of interest" description="Disordered" evidence="1">
    <location>
        <begin position="646"/>
        <end position="764"/>
    </location>
</feature>
<reference evidence="3 4" key="1">
    <citation type="submission" date="2019-01" db="EMBL/GenBank/DDBJ databases">
        <authorList>
            <person name="Sayadi A."/>
        </authorList>
    </citation>
    <scope>NUCLEOTIDE SEQUENCE [LARGE SCALE GENOMIC DNA]</scope>
</reference>
<feature type="compositionally biased region" description="Polar residues" evidence="1">
    <location>
        <begin position="246"/>
        <end position="263"/>
    </location>
</feature>
<gene>
    <name evidence="3" type="ORF">CALMAC_LOCUS20267</name>
</gene>
<sequence length="1071" mass="120960">MDESIVLLSSMSPKIKHKRCRKGISLLAIKSHIRRSSIYKPSPQNYNDVSLVEEGSGSSSSYESDKPIVVNDEPIVISDTSESGESMKEGVDPMAPLENLENCAYLQDNAEPDKKDFIQKWIEDVAIETSFKDGSVFTEMSTIHGIDNEFIPKEKGNAINSTFAKGTEKRFDELFKNKQQVDNFENSMKNLRDSFMESLVVKDSFETAKSDISKGGKNSLTNSGNDKPVINDSFQYDKNEMRNSKAKNSSILTNDESNSSYKLSGNKENTIIVRNSILTNDDSDLSVHKNTKLRVSYNSILTNDESNSSSTKPIIDDSLQNFEQNLSNRSRRKKKSSVNSINKENVAPAKNSPCTPQTNIKQISHYNNRKCGKQAKDCDGTPDVSSGGESGVESDDNVKDAEKLLDAIYGNSWREKQELILPKTEPRKNKVRPKVAENLSHSERRNPKKSHIYKNPYLEFDRDSSGLQKTPNQNQIQKHVSPSPLLEKLKKLCDSDTTSDEDHHLLHKQKLNFDTPDGKTSKYFNEKVKTPELSDEFDLPDIGQSLEERIKKKMNNIHVGDTLKIKAINNRKNRMKESGTEDRGGKLNPLKAISGIGLVNSEGDLKKQWQNDVATPDHSRNSKSSSLEATKIDSVMLDIGSSIVKKKKPLQSDETSSFESHSDSKKVQTKDKKVDRYFETNSSSATSSETDEKVQKDSRKQPKDNKKVAKPRSRSVSSLEDDRIEKDSSKKPEGKNSKKVVQSRRYSTSSSEPEANPKIDRAAKKVVFNPATNFDEGNNRVTRKKGNIFLGESDDSDESDDEFDKRVSRIHRSSYAHGAYSFLESLSGSVPLYTCDFKARVYRNNYKNKRDELAAELFKLYNKKIFESKIPEDTPLKWNDRMRGTAGYCYCRKITRSNGNIERLVRIELASKVLDSPDRLRDTLVHELCHAAAWIINGVSDGHGKYWKSWAYKAMSTFPELPPIKRCHDYVLNTKYTYKCTGCGYSIGRHTKSLDTERKRCGHCYGKFEVLINKVSKKGESKSVPATPKKGATGFALFVKENYGAHKTPDRKHGDVMRILGQKFQEMKVKK</sequence>
<proteinExistence type="predicted"/>
<dbReference type="InterPro" id="IPR006640">
    <property type="entry name" value="SprT-like_domain"/>
</dbReference>
<dbReference type="InterPro" id="IPR036910">
    <property type="entry name" value="HMG_box_dom_sf"/>
</dbReference>
<accession>A0A653DTS8</accession>
<dbReference type="AlphaFoldDB" id="A0A653DTS8"/>
<feature type="region of interest" description="Disordered" evidence="1">
    <location>
        <begin position="372"/>
        <end position="398"/>
    </location>
</feature>
<feature type="compositionally biased region" description="Basic and acidic residues" evidence="1">
    <location>
        <begin position="720"/>
        <end position="736"/>
    </location>
</feature>
<feature type="region of interest" description="Disordered" evidence="1">
    <location>
        <begin position="211"/>
        <end position="263"/>
    </location>
</feature>
<dbReference type="SMART" id="SM00731">
    <property type="entry name" value="SprT"/>
    <property type="match status" value="1"/>
</dbReference>
<evidence type="ECO:0000259" key="2">
    <source>
        <dbReference type="SMART" id="SM00731"/>
    </source>
</evidence>
<feature type="compositionally biased region" description="Low complexity" evidence="1">
    <location>
        <begin position="679"/>
        <end position="688"/>
    </location>
</feature>
<evidence type="ECO:0000313" key="3">
    <source>
        <dbReference type="EMBL" id="VEN63452.1"/>
    </source>
</evidence>
<protein>
    <recommendedName>
        <fullName evidence="2">SprT-like domain-containing protein</fullName>
    </recommendedName>
</protein>
<evidence type="ECO:0000256" key="1">
    <source>
        <dbReference type="SAM" id="MobiDB-lite"/>
    </source>
</evidence>
<feature type="region of interest" description="Disordered" evidence="1">
    <location>
        <begin position="419"/>
        <end position="452"/>
    </location>
</feature>
<dbReference type="SUPFAM" id="SSF47095">
    <property type="entry name" value="HMG-box"/>
    <property type="match status" value="1"/>
</dbReference>
<dbReference type="PANTHER" id="PTHR23099">
    <property type="entry name" value="TRANSCRIPTIONAL REGULATOR"/>
    <property type="match status" value="1"/>
</dbReference>
<feature type="compositionally biased region" description="Low complexity" evidence="1">
    <location>
        <begin position="53"/>
        <end position="62"/>
    </location>
</feature>
<feature type="region of interest" description="Disordered" evidence="1">
    <location>
        <begin position="327"/>
        <end position="359"/>
    </location>
</feature>
<organism evidence="3 4">
    <name type="scientific">Callosobruchus maculatus</name>
    <name type="common">Southern cowpea weevil</name>
    <name type="synonym">Pulse bruchid</name>
    <dbReference type="NCBI Taxonomy" id="64391"/>
    <lineage>
        <taxon>Eukaryota</taxon>
        <taxon>Metazoa</taxon>
        <taxon>Ecdysozoa</taxon>
        <taxon>Arthropoda</taxon>
        <taxon>Hexapoda</taxon>
        <taxon>Insecta</taxon>
        <taxon>Pterygota</taxon>
        <taxon>Neoptera</taxon>
        <taxon>Endopterygota</taxon>
        <taxon>Coleoptera</taxon>
        <taxon>Polyphaga</taxon>
        <taxon>Cucujiformia</taxon>
        <taxon>Chrysomeloidea</taxon>
        <taxon>Chrysomelidae</taxon>
        <taxon>Bruchinae</taxon>
        <taxon>Bruchini</taxon>
        <taxon>Callosobruchus</taxon>
    </lineage>
</organism>
<dbReference type="EMBL" id="CAACVG010014642">
    <property type="protein sequence ID" value="VEN63452.1"/>
    <property type="molecule type" value="Genomic_DNA"/>
</dbReference>
<feature type="compositionally biased region" description="Basic and acidic residues" evidence="1">
    <location>
        <begin position="419"/>
        <end position="428"/>
    </location>
</feature>